<organism evidence="2 3">
    <name type="scientific">Coniella lustricola</name>
    <dbReference type="NCBI Taxonomy" id="2025994"/>
    <lineage>
        <taxon>Eukaryota</taxon>
        <taxon>Fungi</taxon>
        <taxon>Dikarya</taxon>
        <taxon>Ascomycota</taxon>
        <taxon>Pezizomycotina</taxon>
        <taxon>Sordariomycetes</taxon>
        <taxon>Sordariomycetidae</taxon>
        <taxon>Diaporthales</taxon>
        <taxon>Schizoparmaceae</taxon>
        <taxon>Coniella</taxon>
    </lineage>
</organism>
<dbReference type="InParanoid" id="A0A2T2ZUA4"/>
<feature type="region of interest" description="Disordered" evidence="1">
    <location>
        <begin position="1"/>
        <end position="36"/>
    </location>
</feature>
<proteinExistence type="predicted"/>
<sequence length="151" mass="16155">MRSICSTGSSQQEQQSASPTTASQRANLNASNSSQRVSDASSVGCSVCGSRSHEAQANSYCRQPGQLPNRLAAPDKPCATPSRLHKPNCYCAVIPLIETSTLSGFMLRPSSSLPVFILQPCCCLARLCEKHCGRRSSSREGHQTAHFIPST</sequence>
<evidence type="ECO:0000313" key="3">
    <source>
        <dbReference type="Proteomes" id="UP000241462"/>
    </source>
</evidence>
<gene>
    <name evidence="2" type="ORF">BD289DRAFT_165628</name>
</gene>
<accession>A0A2T2ZUA4</accession>
<dbReference type="AlphaFoldDB" id="A0A2T2ZUA4"/>
<protein>
    <submittedName>
        <fullName evidence="2">Uncharacterized protein</fullName>
    </submittedName>
</protein>
<keyword evidence="3" id="KW-1185">Reference proteome</keyword>
<reference evidence="2 3" key="1">
    <citation type="journal article" date="2018" name="Mycol. Prog.">
        <title>Coniella lustricola, a new species from submerged detritus.</title>
        <authorList>
            <person name="Raudabaugh D.B."/>
            <person name="Iturriaga T."/>
            <person name="Carver A."/>
            <person name="Mondo S."/>
            <person name="Pangilinan J."/>
            <person name="Lipzen A."/>
            <person name="He G."/>
            <person name="Amirebrahimi M."/>
            <person name="Grigoriev I.V."/>
            <person name="Miller A.N."/>
        </authorList>
    </citation>
    <scope>NUCLEOTIDE SEQUENCE [LARGE SCALE GENOMIC DNA]</scope>
    <source>
        <strain evidence="2 3">B22-T-1</strain>
    </source>
</reference>
<evidence type="ECO:0000313" key="2">
    <source>
        <dbReference type="EMBL" id="PSR76907.1"/>
    </source>
</evidence>
<evidence type="ECO:0000256" key="1">
    <source>
        <dbReference type="SAM" id="MobiDB-lite"/>
    </source>
</evidence>
<dbReference type="EMBL" id="KZ678686">
    <property type="protein sequence ID" value="PSR76907.1"/>
    <property type="molecule type" value="Genomic_DNA"/>
</dbReference>
<dbReference type="Proteomes" id="UP000241462">
    <property type="component" value="Unassembled WGS sequence"/>
</dbReference>
<name>A0A2T2ZUA4_9PEZI</name>